<dbReference type="InterPro" id="IPR042099">
    <property type="entry name" value="ANL_N_sf"/>
</dbReference>
<keyword evidence="2" id="KW-1185">Reference proteome</keyword>
<dbReference type="EMBL" id="BAAANL010000003">
    <property type="protein sequence ID" value="GAA1861585.1"/>
    <property type="molecule type" value="Genomic_DNA"/>
</dbReference>
<reference evidence="2" key="1">
    <citation type="journal article" date="2019" name="Int. J. Syst. Evol. Microbiol.">
        <title>The Global Catalogue of Microorganisms (GCM) 10K type strain sequencing project: providing services to taxonomists for standard genome sequencing and annotation.</title>
        <authorList>
            <consortium name="The Broad Institute Genomics Platform"/>
            <consortium name="The Broad Institute Genome Sequencing Center for Infectious Disease"/>
            <person name="Wu L."/>
            <person name="Ma J."/>
        </authorList>
    </citation>
    <scope>NUCLEOTIDE SEQUENCE [LARGE SCALE GENOMIC DNA]</scope>
    <source>
        <strain evidence="2">JCM 14326</strain>
    </source>
</reference>
<comment type="caution">
    <text evidence="1">The sequence shown here is derived from an EMBL/GenBank/DDBJ whole genome shotgun (WGS) entry which is preliminary data.</text>
</comment>
<gene>
    <name evidence="1" type="ORF">GCM10009751_19100</name>
</gene>
<evidence type="ECO:0000313" key="1">
    <source>
        <dbReference type="EMBL" id="GAA1861585.1"/>
    </source>
</evidence>
<proteinExistence type="predicted"/>
<accession>A0ABP4ZM42</accession>
<evidence type="ECO:0000313" key="2">
    <source>
        <dbReference type="Proteomes" id="UP001501094"/>
    </source>
</evidence>
<dbReference type="Proteomes" id="UP001501094">
    <property type="component" value="Unassembled WGS sequence"/>
</dbReference>
<name>A0ABP4ZM42_9MICO</name>
<dbReference type="RefSeq" id="WP_344101987.1">
    <property type="nucleotide sequence ID" value="NZ_BAAANL010000003.1"/>
</dbReference>
<dbReference type="NCBIfam" id="TIGR03089">
    <property type="entry name" value="TIGR03089 family protein"/>
    <property type="match status" value="1"/>
</dbReference>
<dbReference type="Gene3D" id="3.40.50.12780">
    <property type="entry name" value="N-terminal domain of ligase-like"/>
    <property type="match status" value="1"/>
</dbReference>
<protein>
    <submittedName>
        <fullName evidence="1">TIGR03089 family protein</fullName>
    </submittedName>
</protein>
<dbReference type="SUPFAM" id="SSF56801">
    <property type="entry name" value="Acetyl-CoA synthetase-like"/>
    <property type="match status" value="1"/>
</dbReference>
<sequence>MLVSTLLDGLQSDPGRPRLTWYGDDGERVELSGAVLANWVAKTTNLLVEEYDARPGTNVGVDLPVHWRTVTWALAAWRVGATVVVAPDGATPGAGGVPDLDVVVTHAPGRWAGTPADLVVVSLPALARRYDGELPPGAMDAASAVMTYADQIIYAPEPEADRAALTDLATDAVVGHAELVPEGGAGSRMLVDGRGAVGEVLREALRAWAGGGSVVLTSPATAAALDADSDRLDRLVAMEKVAAR</sequence>
<dbReference type="InterPro" id="IPR017523">
    <property type="entry name" value="Rv3268"/>
</dbReference>
<organism evidence="1 2">
    <name type="scientific">Myceligenerans crystallogenes</name>
    <dbReference type="NCBI Taxonomy" id="316335"/>
    <lineage>
        <taxon>Bacteria</taxon>
        <taxon>Bacillati</taxon>
        <taxon>Actinomycetota</taxon>
        <taxon>Actinomycetes</taxon>
        <taxon>Micrococcales</taxon>
        <taxon>Promicromonosporaceae</taxon>
        <taxon>Myceligenerans</taxon>
    </lineage>
</organism>